<evidence type="ECO:0000256" key="10">
    <source>
        <dbReference type="ARBA" id="ARBA00023157"/>
    </source>
</evidence>
<evidence type="ECO:0000313" key="16">
    <source>
        <dbReference type="Proteomes" id="UP001206925"/>
    </source>
</evidence>
<dbReference type="Pfam" id="PF00544">
    <property type="entry name" value="Pectate_lyase_4"/>
    <property type="match status" value="1"/>
</dbReference>
<dbReference type="InterPro" id="IPR045032">
    <property type="entry name" value="PEL"/>
</dbReference>
<evidence type="ECO:0000256" key="3">
    <source>
        <dbReference type="ARBA" id="ARBA00005220"/>
    </source>
</evidence>
<dbReference type="EMBL" id="JAMZMK010008882">
    <property type="protein sequence ID" value="KAI7738054.1"/>
    <property type="molecule type" value="Genomic_DNA"/>
</dbReference>
<evidence type="ECO:0000256" key="6">
    <source>
        <dbReference type="ARBA" id="ARBA00012272"/>
    </source>
</evidence>
<name>A0AAD5GE32_AMBAR</name>
<evidence type="ECO:0000256" key="8">
    <source>
        <dbReference type="ARBA" id="ARBA00022729"/>
    </source>
</evidence>
<evidence type="ECO:0000256" key="1">
    <source>
        <dbReference type="ARBA" id="ARBA00000695"/>
    </source>
</evidence>
<evidence type="ECO:0000313" key="15">
    <source>
        <dbReference type="EMBL" id="KAI7738054.1"/>
    </source>
</evidence>
<accession>A0AAD5GE32</accession>
<reference evidence="15" key="1">
    <citation type="submission" date="2022-06" db="EMBL/GenBank/DDBJ databases">
        <title>Uncovering the hologenomic basis of an extraordinary plant invasion.</title>
        <authorList>
            <person name="Bieker V.C."/>
            <person name="Martin M.D."/>
            <person name="Gilbert T."/>
            <person name="Hodgins K."/>
            <person name="Battlay P."/>
            <person name="Petersen B."/>
            <person name="Wilson J."/>
        </authorList>
    </citation>
    <scope>NUCLEOTIDE SEQUENCE</scope>
    <source>
        <strain evidence="15">AA19_3_7</strain>
        <tissue evidence="15">Leaf</tissue>
    </source>
</reference>
<keyword evidence="8" id="KW-0732">Signal</keyword>
<feature type="domain" description="Pectate lyase" evidence="14">
    <location>
        <begin position="104"/>
        <end position="292"/>
    </location>
</feature>
<dbReference type="PANTHER" id="PTHR31683:SF159">
    <property type="entry name" value="PECTATE LYASE"/>
    <property type="match status" value="1"/>
</dbReference>
<evidence type="ECO:0000256" key="11">
    <source>
        <dbReference type="ARBA" id="ARBA00023180"/>
    </source>
</evidence>
<organism evidence="15 16">
    <name type="scientific">Ambrosia artemisiifolia</name>
    <name type="common">Common ragweed</name>
    <dbReference type="NCBI Taxonomy" id="4212"/>
    <lineage>
        <taxon>Eukaryota</taxon>
        <taxon>Viridiplantae</taxon>
        <taxon>Streptophyta</taxon>
        <taxon>Embryophyta</taxon>
        <taxon>Tracheophyta</taxon>
        <taxon>Spermatophyta</taxon>
        <taxon>Magnoliopsida</taxon>
        <taxon>eudicotyledons</taxon>
        <taxon>Gunneridae</taxon>
        <taxon>Pentapetalae</taxon>
        <taxon>asterids</taxon>
        <taxon>campanulids</taxon>
        <taxon>Asterales</taxon>
        <taxon>Asteraceae</taxon>
        <taxon>Asteroideae</taxon>
        <taxon>Heliantheae alliance</taxon>
        <taxon>Heliantheae</taxon>
        <taxon>Ambrosia</taxon>
    </lineage>
</organism>
<dbReference type="GO" id="GO:0046872">
    <property type="term" value="F:metal ion binding"/>
    <property type="evidence" value="ECO:0007669"/>
    <property type="project" value="UniProtKB-KW"/>
</dbReference>
<protein>
    <recommendedName>
        <fullName evidence="6 13">Pectate lyase</fullName>
        <ecNumber evidence="6 13">4.2.2.2</ecNumber>
    </recommendedName>
</protein>
<dbReference type="InterPro" id="IPR018082">
    <property type="entry name" value="AmbAllergen"/>
</dbReference>
<dbReference type="PANTHER" id="PTHR31683">
    <property type="entry name" value="PECTATE LYASE 18-RELATED"/>
    <property type="match status" value="1"/>
</dbReference>
<evidence type="ECO:0000256" key="4">
    <source>
        <dbReference type="ARBA" id="ARBA00008800"/>
    </source>
</evidence>
<evidence type="ECO:0000256" key="12">
    <source>
        <dbReference type="ARBA" id="ARBA00023239"/>
    </source>
</evidence>
<evidence type="ECO:0000256" key="7">
    <source>
        <dbReference type="ARBA" id="ARBA00022723"/>
    </source>
</evidence>
<comment type="cofactor">
    <cofactor evidence="13">
        <name>Ca(2+)</name>
        <dbReference type="ChEBI" id="CHEBI:29108"/>
    </cofactor>
    <text evidence="13">Binds 1 Ca(2+) ion. Required for its activity.</text>
</comment>
<dbReference type="InterPro" id="IPR011050">
    <property type="entry name" value="Pectin_lyase_fold/virulence"/>
</dbReference>
<evidence type="ECO:0000256" key="9">
    <source>
        <dbReference type="ARBA" id="ARBA00022837"/>
    </source>
</evidence>
<gene>
    <name evidence="15" type="ORF">M8C21_015212</name>
</gene>
<proteinExistence type="inferred from homology"/>
<dbReference type="InterPro" id="IPR002022">
    <property type="entry name" value="Pec_lyase"/>
</dbReference>
<dbReference type="InterPro" id="IPR012334">
    <property type="entry name" value="Pectin_lyas_fold"/>
</dbReference>
<dbReference type="SUPFAM" id="SSF51126">
    <property type="entry name" value="Pectin lyase-like"/>
    <property type="match status" value="1"/>
</dbReference>
<evidence type="ECO:0000259" key="14">
    <source>
        <dbReference type="SMART" id="SM00656"/>
    </source>
</evidence>
<comment type="catalytic activity">
    <reaction evidence="1 13">
        <text>Eliminative cleavage of (1-&gt;4)-alpha-D-galacturonan to give oligosaccharides with 4-deoxy-alpha-D-galact-4-enuronosyl groups at their non-reducing ends.</text>
        <dbReference type="EC" id="4.2.2.2"/>
    </reaction>
</comment>
<sequence>MEAYNVELLEASLAQRNASRRDLHECVANNPIDKCWRCKCDWADNRKALAQCVIGFAKGTTGGAAGEIYTVTDPSDEDGVNPKPGTLRYGAAQKNPLWIIFERDMVICLKHTLVVTSDKTIDGRGAKVEIANGGGISILEANNVIIHGIDIHDVRAMDGFGRKSACEGDAVAIKTSTKVWIDHCTLSKGPDGLLDVTMGSTDVTISNCRFHHHDKVVLLGADDSHSGDKNMRVTVAYNKFEETCVQRMPRIRFGFVQVVNNDYNKWILYALGGSANPTILSQGNRFVAPDNPDKKVVLRWCAKESESTWNWKSENDVLENGATFLGSGTDPQLTPEQQQGMIEVEPGCNAPQLTSCAGVLSCVVGTPC</sequence>
<keyword evidence="11" id="KW-0325">Glycoprotein</keyword>
<dbReference type="SMART" id="SM00656">
    <property type="entry name" value="Amb_all"/>
    <property type="match status" value="1"/>
</dbReference>
<keyword evidence="16" id="KW-1185">Reference proteome</keyword>
<dbReference type="PRINTS" id="PR00807">
    <property type="entry name" value="AMBALLERGEN"/>
</dbReference>
<keyword evidence="7 13" id="KW-0479">Metal-binding</keyword>
<comment type="pathway">
    <text evidence="3 13">Glycan metabolism; pectin degradation; 2-dehydro-3-deoxy-D-gluconate from pectin: step 2/5.</text>
</comment>
<keyword evidence="9 13" id="KW-0106">Calcium</keyword>
<dbReference type="Proteomes" id="UP001206925">
    <property type="component" value="Unassembled WGS sequence"/>
</dbReference>
<dbReference type="Gene3D" id="2.160.20.10">
    <property type="entry name" value="Single-stranded right-handed beta-helix, Pectin lyase-like"/>
    <property type="match status" value="1"/>
</dbReference>
<comment type="subunit">
    <text evidence="5">Monomer.</text>
</comment>
<keyword evidence="10" id="KW-1015">Disulfide bond</keyword>
<evidence type="ECO:0000256" key="13">
    <source>
        <dbReference type="RuleBase" id="RU361123"/>
    </source>
</evidence>
<dbReference type="GO" id="GO:0030570">
    <property type="term" value="F:pectate lyase activity"/>
    <property type="evidence" value="ECO:0007669"/>
    <property type="project" value="UniProtKB-EC"/>
</dbReference>
<dbReference type="AlphaFoldDB" id="A0AAD5GE32"/>
<comment type="similarity">
    <text evidence="4">Belongs to the polysaccharide lyase 1 family. Amb a subfamily.</text>
</comment>
<evidence type="ECO:0000256" key="2">
    <source>
        <dbReference type="ARBA" id="ARBA00002799"/>
    </source>
</evidence>
<dbReference type="EC" id="4.2.2.2" evidence="6 13"/>
<comment type="function">
    <text evidence="2">Has pectate lyase activity.</text>
</comment>
<keyword evidence="12 13" id="KW-0456">Lyase</keyword>
<comment type="caution">
    <text evidence="15">The sequence shown here is derived from an EMBL/GenBank/DDBJ whole genome shotgun (WGS) entry which is preliminary data.</text>
</comment>
<evidence type="ECO:0000256" key="5">
    <source>
        <dbReference type="ARBA" id="ARBA00011245"/>
    </source>
</evidence>